<gene>
    <name evidence="1" type="ORF">GON26_12275</name>
</gene>
<dbReference type="Proteomes" id="UP000471501">
    <property type="component" value="Unassembled WGS sequence"/>
</dbReference>
<proteinExistence type="predicted"/>
<organism evidence="1 2">
    <name type="scientific">Flavobacterium hydrocarbonoxydans</name>
    <dbReference type="NCBI Taxonomy" id="2683249"/>
    <lineage>
        <taxon>Bacteria</taxon>
        <taxon>Pseudomonadati</taxon>
        <taxon>Bacteroidota</taxon>
        <taxon>Flavobacteriia</taxon>
        <taxon>Flavobacteriales</taxon>
        <taxon>Flavobacteriaceae</taxon>
        <taxon>Flavobacterium</taxon>
    </lineage>
</organism>
<reference evidence="1 2" key="1">
    <citation type="submission" date="2019-12" db="EMBL/GenBank/DDBJ databases">
        <authorList>
            <person name="Kim Y.S."/>
        </authorList>
    </citation>
    <scope>NUCLEOTIDE SEQUENCE [LARGE SCALE GENOMIC DNA]</scope>
    <source>
        <strain evidence="1 2">GA093</strain>
    </source>
</reference>
<name>A0A6I4NTY0_9FLAO</name>
<dbReference type="EMBL" id="WSTB01000006">
    <property type="protein sequence ID" value="MWB95139.1"/>
    <property type="molecule type" value="Genomic_DNA"/>
</dbReference>
<dbReference type="AlphaFoldDB" id="A0A6I4NTY0"/>
<protein>
    <submittedName>
        <fullName evidence="1">Uncharacterized protein</fullName>
    </submittedName>
</protein>
<keyword evidence="2" id="KW-1185">Reference proteome</keyword>
<accession>A0A6I4NTY0</accession>
<evidence type="ECO:0000313" key="2">
    <source>
        <dbReference type="Proteomes" id="UP000471501"/>
    </source>
</evidence>
<sequence>MIRYHRNTLKKLLDQVKFASKEPYLNAEVWKLVQLNIIKKIISLENKVRDKKSEKKDLNILRKNPSQKLTKEESIKIKAKIKFLENKLEEIRFVIDVYRSIGDAVAFTFISKLDIKPQNFKESAGFISEKIGLKKEIEVFKKIYKEGMIAVFNDITSVLKYCDLAVVYPGGFNLIEVKSSKLENSRIPRQKENADKIVKYLETDKTDNLYGIQGETIRVDLNSDEVNYIEELNKLIISSKETKNATFEVEKGTYYFVSREFEEKFMEENFKHLKNPIMISLNQYKFSGQGYYPFSLSILDSNDYLDFISGSFIILIIIDLEEVENYCSFKNYDLIHSDNDRYIFTIQSQENGSSAGIKISDHYFFRSCTEFVSLKWLIDDSISQFEKMKITIK</sequence>
<comment type="caution">
    <text evidence="1">The sequence shown here is derived from an EMBL/GenBank/DDBJ whole genome shotgun (WGS) entry which is preliminary data.</text>
</comment>
<evidence type="ECO:0000313" key="1">
    <source>
        <dbReference type="EMBL" id="MWB95139.1"/>
    </source>
</evidence>
<dbReference type="RefSeq" id="WP_160375062.1">
    <property type="nucleotide sequence ID" value="NZ_WSTB01000006.1"/>
</dbReference>